<name>A0ABX1CJB9_9SPHN</name>
<evidence type="ECO:0000256" key="1">
    <source>
        <dbReference type="SAM" id="Phobius"/>
    </source>
</evidence>
<protein>
    <submittedName>
        <fullName evidence="2">DUF3429 domain-containing protein</fullName>
    </submittedName>
</protein>
<keyword evidence="1" id="KW-1133">Transmembrane helix</keyword>
<keyword evidence="3" id="KW-1185">Reference proteome</keyword>
<organism evidence="2 3">
    <name type="scientific">Sphingomonas corticis</name>
    <dbReference type="NCBI Taxonomy" id="2722791"/>
    <lineage>
        <taxon>Bacteria</taxon>
        <taxon>Pseudomonadati</taxon>
        <taxon>Pseudomonadota</taxon>
        <taxon>Alphaproteobacteria</taxon>
        <taxon>Sphingomonadales</taxon>
        <taxon>Sphingomonadaceae</taxon>
        <taxon>Sphingomonas</taxon>
    </lineage>
</organism>
<keyword evidence="1" id="KW-0812">Transmembrane</keyword>
<comment type="caution">
    <text evidence="2">The sequence shown here is derived from an EMBL/GenBank/DDBJ whole genome shotgun (WGS) entry which is preliminary data.</text>
</comment>
<evidence type="ECO:0000313" key="2">
    <source>
        <dbReference type="EMBL" id="NJR78043.1"/>
    </source>
</evidence>
<feature type="transmembrane region" description="Helical" evidence="1">
    <location>
        <begin position="36"/>
        <end position="56"/>
    </location>
</feature>
<feature type="transmembrane region" description="Helical" evidence="1">
    <location>
        <begin position="68"/>
        <end position="88"/>
    </location>
</feature>
<feature type="transmembrane region" description="Helical" evidence="1">
    <location>
        <begin position="94"/>
        <end position="114"/>
    </location>
</feature>
<dbReference type="InterPro" id="IPR021836">
    <property type="entry name" value="DUF3429"/>
</dbReference>
<proteinExistence type="predicted"/>
<feature type="transmembrane region" description="Helical" evidence="1">
    <location>
        <begin position="126"/>
        <end position="146"/>
    </location>
</feature>
<dbReference type="Pfam" id="PF11911">
    <property type="entry name" value="DUF3429"/>
    <property type="match status" value="1"/>
</dbReference>
<sequence>MRQVRRTAFALGHAGLLPQMAAVAFALDRDRGTPLFALFYALLILSFLGGMWWGFAMRRADDPAQGRLALMAVVPSLVAVAILLAAFVTGRLDWALVAAGIALFLTLPVDRALVRGSDAPANWMRLRVPLSLGLGALTILAGWIAAH</sequence>
<dbReference type="Proteomes" id="UP000732399">
    <property type="component" value="Unassembled WGS sequence"/>
</dbReference>
<dbReference type="RefSeq" id="WP_168133588.1">
    <property type="nucleotide sequence ID" value="NZ_JAAVJH010000003.1"/>
</dbReference>
<evidence type="ECO:0000313" key="3">
    <source>
        <dbReference type="Proteomes" id="UP000732399"/>
    </source>
</evidence>
<reference evidence="2 3" key="1">
    <citation type="submission" date="2020-03" db="EMBL/GenBank/DDBJ databases">
        <authorList>
            <person name="Wang L."/>
            <person name="He N."/>
            <person name="Li Y."/>
            <person name="Fang Y."/>
            <person name="Zhang F."/>
        </authorList>
    </citation>
    <scope>NUCLEOTIDE SEQUENCE [LARGE SCALE GENOMIC DNA]</scope>
    <source>
        <strain evidence="2 3">36D10-4-7</strain>
    </source>
</reference>
<gene>
    <name evidence="2" type="ORF">HBH26_05355</name>
</gene>
<accession>A0ABX1CJB9</accession>
<keyword evidence="1" id="KW-0472">Membrane</keyword>
<dbReference type="EMBL" id="JAAVJH010000003">
    <property type="protein sequence ID" value="NJR78043.1"/>
    <property type="molecule type" value="Genomic_DNA"/>
</dbReference>